<protein>
    <submittedName>
        <fullName evidence="2">Uncharacterized protein</fullName>
    </submittedName>
</protein>
<evidence type="ECO:0000313" key="3">
    <source>
        <dbReference type="Proteomes" id="UP001473302"/>
    </source>
</evidence>
<accession>A0ABP9YYM8</accession>
<sequence length="246" mass="26857">MAFVQQQRRRTQRQASEDLGSDQVVAPIISDSDTDWHVISSNTSSPILFPSESESSFRPSDTERDTESDSQQAFLPSHDGTGTFVVEDVEFFSSDQTSEVSSVECAIQNLNSDNSVLDLLLVQTPPSFAENKVLPQFVPTAAGMSASVSADDEQPVKFTSKRQRNLDSIPVHHPGIIPGSSTSAAIISIVWANLKRLTNHLIENDTNTVETLSTLMSEAVMEGCMPFSSHLHMDLESYQPRLGGAI</sequence>
<reference evidence="2 3" key="1">
    <citation type="submission" date="2024-04" db="EMBL/GenBank/DDBJ databases">
        <title>genome sequences of Mucor flavus KT1a and Helicostylum pulchrum KT1b strains isolated from the surface of a dry-aged beef.</title>
        <authorList>
            <person name="Toyotome T."/>
            <person name="Hosono M."/>
            <person name="Torimaru M."/>
            <person name="Fukuda K."/>
            <person name="Mikami N."/>
        </authorList>
    </citation>
    <scope>NUCLEOTIDE SEQUENCE [LARGE SCALE GENOMIC DNA]</scope>
    <source>
        <strain evidence="2 3">KT1a</strain>
    </source>
</reference>
<dbReference type="Proteomes" id="UP001473302">
    <property type="component" value="Unassembled WGS sequence"/>
</dbReference>
<organism evidence="2 3">
    <name type="scientific">Mucor flavus</name>
    <dbReference type="NCBI Taxonomy" id="439312"/>
    <lineage>
        <taxon>Eukaryota</taxon>
        <taxon>Fungi</taxon>
        <taxon>Fungi incertae sedis</taxon>
        <taxon>Mucoromycota</taxon>
        <taxon>Mucoromycotina</taxon>
        <taxon>Mucoromycetes</taxon>
        <taxon>Mucorales</taxon>
        <taxon>Mucorineae</taxon>
        <taxon>Mucoraceae</taxon>
        <taxon>Mucor</taxon>
    </lineage>
</organism>
<comment type="caution">
    <text evidence="2">The sequence shown here is derived from an EMBL/GenBank/DDBJ whole genome shotgun (WGS) entry which is preliminary data.</text>
</comment>
<evidence type="ECO:0000313" key="2">
    <source>
        <dbReference type="EMBL" id="GAA5811940.1"/>
    </source>
</evidence>
<feature type="region of interest" description="Disordered" evidence="1">
    <location>
        <begin position="1"/>
        <end position="79"/>
    </location>
</feature>
<proteinExistence type="predicted"/>
<feature type="compositionally biased region" description="Low complexity" evidence="1">
    <location>
        <begin position="49"/>
        <end position="59"/>
    </location>
</feature>
<evidence type="ECO:0000256" key="1">
    <source>
        <dbReference type="SAM" id="MobiDB-lite"/>
    </source>
</evidence>
<gene>
    <name evidence="2" type="ORF">MFLAVUS_005387</name>
</gene>
<keyword evidence="3" id="KW-1185">Reference proteome</keyword>
<dbReference type="EMBL" id="BAABUK010000011">
    <property type="protein sequence ID" value="GAA5811940.1"/>
    <property type="molecule type" value="Genomic_DNA"/>
</dbReference>
<name>A0ABP9YYM8_9FUNG</name>